<accession>A0AAU9DMH0</accession>
<dbReference type="NCBIfam" id="TIGR01552">
    <property type="entry name" value="phd_fam"/>
    <property type="match status" value="1"/>
</dbReference>
<dbReference type="KEGG" id="xak:KIMC2_14010"/>
<evidence type="ECO:0000256" key="1">
    <source>
        <dbReference type="ARBA" id="ARBA00009981"/>
    </source>
</evidence>
<dbReference type="AlphaFoldDB" id="A0AAU9DMH0"/>
<dbReference type="Proteomes" id="UP001321804">
    <property type="component" value="Chromosome"/>
</dbReference>
<evidence type="ECO:0000313" key="3">
    <source>
        <dbReference type="EMBL" id="BDR56839.1"/>
    </source>
</evidence>
<dbReference type="SUPFAM" id="SSF143120">
    <property type="entry name" value="YefM-like"/>
    <property type="match status" value="1"/>
</dbReference>
<reference evidence="3 4" key="1">
    <citation type="journal article" date="2023" name="Microbiol. Spectr.">
        <title>Symbiosis of Carpenter Bees with Uncharacterized Lactic Acid Bacteria Showing NAD Auxotrophy.</title>
        <authorList>
            <person name="Kawasaki S."/>
            <person name="Ozawa K."/>
            <person name="Mori T."/>
            <person name="Yamamoto A."/>
            <person name="Ito M."/>
            <person name="Ohkuma M."/>
            <person name="Sakamoto M."/>
            <person name="Matsutani M."/>
        </authorList>
    </citation>
    <scope>NUCLEOTIDE SEQUENCE [LARGE SCALE GENOMIC DNA]</scope>
    <source>
        <strain evidence="3 4">KimC2</strain>
    </source>
</reference>
<dbReference type="InterPro" id="IPR036165">
    <property type="entry name" value="YefM-like_sf"/>
</dbReference>
<name>A0AAU9DMH0_9LACO</name>
<protein>
    <recommendedName>
        <fullName evidence="2">Antitoxin</fullName>
    </recommendedName>
</protein>
<evidence type="ECO:0000256" key="2">
    <source>
        <dbReference type="RuleBase" id="RU362080"/>
    </source>
</evidence>
<dbReference type="EMBL" id="AP026801">
    <property type="protein sequence ID" value="BDR56839.1"/>
    <property type="molecule type" value="Genomic_DNA"/>
</dbReference>
<evidence type="ECO:0000313" key="4">
    <source>
        <dbReference type="Proteomes" id="UP001321804"/>
    </source>
</evidence>
<dbReference type="Gene3D" id="3.40.1620.10">
    <property type="entry name" value="YefM-like domain"/>
    <property type="match status" value="1"/>
</dbReference>
<gene>
    <name evidence="3" type="ORF">KIMC2_14010</name>
</gene>
<dbReference type="Pfam" id="PF02604">
    <property type="entry name" value="PhdYeFM_antitox"/>
    <property type="match status" value="1"/>
</dbReference>
<comment type="function">
    <text evidence="2">Antitoxin component of a type II toxin-antitoxin (TA) system.</text>
</comment>
<dbReference type="InterPro" id="IPR006442">
    <property type="entry name" value="Antitoxin_Phd/YefM"/>
</dbReference>
<sequence length="91" mass="10432">MRDKQVEKILTPTAARKNLYKIISNVNRDSKPVIIQGTDKSKSAVLIAKKDYDSLQETMKLILNGQIRDAKNRENDESVDLDQMIQDLENE</sequence>
<comment type="similarity">
    <text evidence="1 2">Belongs to the phD/YefM antitoxin family.</text>
</comment>
<keyword evidence="4" id="KW-1185">Reference proteome</keyword>
<proteinExistence type="inferred from homology"/>
<organism evidence="3 4">
    <name type="scientific">Xylocopilactobacillus apis</name>
    <dbReference type="NCBI Taxonomy" id="2932183"/>
    <lineage>
        <taxon>Bacteria</taxon>
        <taxon>Bacillati</taxon>
        <taxon>Bacillota</taxon>
        <taxon>Bacilli</taxon>
        <taxon>Lactobacillales</taxon>
        <taxon>Lactobacillaceae</taxon>
        <taxon>Xylocopilactobacillus</taxon>
    </lineage>
</organism>